<dbReference type="AlphaFoldDB" id="A0AAV2FNE5"/>
<dbReference type="Proteomes" id="UP001497516">
    <property type="component" value="Chromosome 7"/>
</dbReference>
<evidence type="ECO:0000259" key="1">
    <source>
        <dbReference type="Pfam" id="PF13966"/>
    </source>
</evidence>
<dbReference type="PANTHER" id="PTHR36617">
    <property type="entry name" value="PROTEIN, PUTATIVE-RELATED"/>
    <property type="match status" value="1"/>
</dbReference>
<dbReference type="InterPro" id="IPR026960">
    <property type="entry name" value="RVT-Znf"/>
</dbReference>
<evidence type="ECO:0000313" key="3">
    <source>
        <dbReference type="Proteomes" id="UP001497516"/>
    </source>
</evidence>
<accession>A0AAV2FNE5</accession>
<name>A0AAV2FNE5_9ROSI</name>
<sequence length="350" mass="40334">MLANWLWRFAVERSSWWRILIEIKYPNPRSIWQTDRARMGFSHSVWANISKAYDFFWKFASMDPGNGTSISFWYDVWVPGMVLASAFPRVAAAAVDPNASLSDVASFDDGTVRWSITLKYSLRGGAERERVQLLNFLQNCEGFKLNSSPCRIIWNPDYNCKFSVRSCYKQVSKDFLVSVQDFPAKQIWRPVIPLKVCFFMWLACHNRILTMDNLMKRGWSLASRCILCCRENESAMHVLMECDFTKDVWSFLNRNRAELGFRGSDSSSVIKSVTLSEPVNVDGWFASCILHAVWWGVWIERNQRIFEEKASCASVVAKKAARHSMEWLVAHGKVEKSQGEGWLKDAMLAI</sequence>
<keyword evidence="3" id="KW-1185">Reference proteome</keyword>
<proteinExistence type="predicted"/>
<protein>
    <recommendedName>
        <fullName evidence="1">Reverse transcriptase zinc-binding domain-containing protein</fullName>
    </recommendedName>
</protein>
<dbReference type="Pfam" id="PF13966">
    <property type="entry name" value="zf-RVT"/>
    <property type="match status" value="1"/>
</dbReference>
<gene>
    <name evidence="2" type="ORF">LTRI10_LOCUS40046</name>
</gene>
<dbReference type="EMBL" id="OZ034820">
    <property type="protein sequence ID" value="CAL1399881.1"/>
    <property type="molecule type" value="Genomic_DNA"/>
</dbReference>
<evidence type="ECO:0000313" key="2">
    <source>
        <dbReference type="EMBL" id="CAL1399881.1"/>
    </source>
</evidence>
<reference evidence="2 3" key="1">
    <citation type="submission" date="2024-04" db="EMBL/GenBank/DDBJ databases">
        <authorList>
            <person name="Fracassetti M."/>
        </authorList>
    </citation>
    <scope>NUCLEOTIDE SEQUENCE [LARGE SCALE GENOMIC DNA]</scope>
</reference>
<dbReference type="PANTHER" id="PTHR36617:SF16">
    <property type="entry name" value="OS04G0516500 PROTEIN"/>
    <property type="match status" value="1"/>
</dbReference>
<organism evidence="2 3">
    <name type="scientific">Linum trigynum</name>
    <dbReference type="NCBI Taxonomy" id="586398"/>
    <lineage>
        <taxon>Eukaryota</taxon>
        <taxon>Viridiplantae</taxon>
        <taxon>Streptophyta</taxon>
        <taxon>Embryophyta</taxon>
        <taxon>Tracheophyta</taxon>
        <taxon>Spermatophyta</taxon>
        <taxon>Magnoliopsida</taxon>
        <taxon>eudicotyledons</taxon>
        <taxon>Gunneridae</taxon>
        <taxon>Pentapetalae</taxon>
        <taxon>rosids</taxon>
        <taxon>fabids</taxon>
        <taxon>Malpighiales</taxon>
        <taxon>Linaceae</taxon>
        <taxon>Linum</taxon>
    </lineage>
</organism>
<feature type="domain" description="Reverse transcriptase zinc-binding" evidence="1">
    <location>
        <begin position="162"/>
        <end position="249"/>
    </location>
</feature>